<evidence type="ECO:0000259" key="1">
    <source>
        <dbReference type="Pfam" id="PF15572"/>
    </source>
</evidence>
<evidence type="ECO:0000313" key="3">
    <source>
        <dbReference type="Proteomes" id="UP000610293"/>
    </source>
</evidence>
<name>A0AAE2U5C8_PSEFL</name>
<dbReference type="RefSeq" id="WP_191956133.1">
    <property type="nucleotide sequence ID" value="NZ_JACYNJ010000009.1"/>
</dbReference>
<gene>
    <name evidence="2" type="ORF">IFU03_14455</name>
</gene>
<feature type="domain" description="Immunity protein 45" evidence="1">
    <location>
        <begin position="5"/>
        <end position="97"/>
    </location>
</feature>
<dbReference type="InterPro" id="IPR029077">
    <property type="entry name" value="Imm45"/>
</dbReference>
<dbReference type="AlphaFoldDB" id="A0AAE2U5C8"/>
<dbReference type="Proteomes" id="UP000610293">
    <property type="component" value="Unassembled WGS sequence"/>
</dbReference>
<reference evidence="2" key="1">
    <citation type="journal article" date="2020" name="FEMS Microbiol. Ecol.">
        <title>Temporal dynamics of bacterial communities during seed development and maturation.</title>
        <authorList>
            <person name="Chesneau G."/>
            <person name="Torres-Cortes G."/>
            <person name="Briand M."/>
            <person name="Darrasse A."/>
            <person name="Preveaux A."/>
            <person name="Marais C."/>
            <person name="Jacques M.A."/>
            <person name="Shade A."/>
            <person name="Barret M."/>
        </authorList>
    </citation>
    <scope>NUCLEOTIDE SEQUENCE</scope>
    <source>
        <strain evidence="2">CFBP13533</strain>
    </source>
</reference>
<proteinExistence type="predicted"/>
<dbReference type="EMBL" id="JACYNJ010000009">
    <property type="protein sequence ID" value="MBD8270953.1"/>
    <property type="molecule type" value="Genomic_DNA"/>
</dbReference>
<evidence type="ECO:0000313" key="2">
    <source>
        <dbReference type="EMBL" id="MBD8270953.1"/>
    </source>
</evidence>
<organism evidence="2 3">
    <name type="scientific">Pseudomonas fluorescens</name>
    <dbReference type="NCBI Taxonomy" id="294"/>
    <lineage>
        <taxon>Bacteria</taxon>
        <taxon>Pseudomonadati</taxon>
        <taxon>Pseudomonadota</taxon>
        <taxon>Gammaproteobacteria</taxon>
        <taxon>Pseudomonadales</taxon>
        <taxon>Pseudomonadaceae</taxon>
        <taxon>Pseudomonas</taxon>
    </lineage>
</organism>
<sequence>MKRLIDYTISDLPRGAVLRFPATWPYEDFVDALLVSLPDDNTGHTLVIATGHKAGLVLIHLPKESECRQSRSVSKQWLIDNWSKWVYPECRAEDVYILEHYAPPLPPG</sequence>
<accession>A0AAE2U5C8</accession>
<protein>
    <recommendedName>
        <fullName evidence="1">Immunity protein 45 domain-containing protein</fullName>
    </recommendedName>
</protein>
<dbReference type="Pfam" id="PF15572">
    <property type="entry name" value="Imm45"/>
    <property type="match status" value="1"/>
</dbReference>
<comment type="caution">
    <text evidence="2">The sequence shown here is derived from an EMBL/GenBank/DDBJ whole genome shotgun (WGS) entry which is preliminary data.</text>
</comment>